<dbReference type="InterPro" id="IPR036856">
    <property type="entry name" value="Ald_Oxase/Xan_DH_a/b_sf"/>
</dbReference>
<proteinExistence type="predicted"/>
<accession>A0ABQ3XVM9</accession>
<evidence type="ECO:0000256" key="1">
    <source>
        <dbReference type="ARBA" id="ARBA00022505"/>
    </source>
</evidence>
<dbReference type="PANTHER" id="PTHR11908:SF132">
    <property type="entry name" value="ALDEHYDE OXIDASE 1-RELATED"/>
    <property type="match status" value="1"/>
</dbReference>
<evidence type="ECO:0000256" key="2">
    <source>
        <dbReference type="ARBA" id="ARBA00023002"/>
    </source>
</evidence>
<dbReference type="InterPro" id="IPR016208">
    <property type="entry name" value="Ald_Oxase/xanthine_DH-like"/>
</dbReference>
<reference evidence="4 5" key="1">
    <citation type="submission" date="2021-01" db="EMBL/GenBank/DDBJ databases">
        <title>Whole genome shotgun sequence of Actinoplanes deccanensis NBRC 13994.</title>
        <authorList>
            <person name="Komaki H."/>
            <person name="Tamura T."/>
        </authorList>
    </citation>
    <scope>NUCLEOTIDE SEQUENCE [LARGE SCALE GENOMIC DNA]</scope>
    <source>
        <strain evidence="4 5">NBRC 13994</strain>
    </source>
</reference>
<dbReference type="InterPro" id="IPR000674">
    <property type="entry name" value="Ald_Oxase/Xan_DH_a/b"/>
</dbReference>
<dbReference type="Proteomes" id="UP000609879">
    <property type="component" value="Unassembled WGS sequence"/>
</dbReference>
<keyword evidence="1" id="KW-0500">Molybdenum</keyword>
<dbReference type="Gene3D" id="3.90.1170.50">
    <property type="entry name" value="Aldehyde oxidase/xanthine dehydrogenase, a/b hammerhead"/>
    <property type="match status" value="1"/>
</dbReference>
<evidence type="ECO:0000259" key="3">
    <source>
        <dbReference type="SMART" id="SM01008"/>
    </source>
</evidence>
<dbReference type="SMART" id="SM01008">
    <property type="entry name" value="Ald_Xan_dh_C"/>
    <property type="match status" value="1"/>
</dbReference>
<keyword evidence="2" id="KW-0560">Oxidoreductase</keyword>
<dbReference type="Pfam" id="PF01315">
    <property type="entry name" value="Ald_Xan_dh_C"/>
    <property type="match status" value="1"/>
</dbReference>
<comment type="caution">
    <text evidence="4">The sequence shown here is derived from an EMBL/GenBank/DDBJ whole genome shotgun (WGS) entry which is preliminary data.</text>
</comment>
<dbReference type="PANTHER" id="PTHR11908">
    <property type="entry name" value="XANTHINE DEHYDROGENASE"/>
    <property type="match status" value="1"/>
</dbReference>
<keyword evidence="5" id="KW-1185">Reference proteome</keyword>
<organism evidence="4 5">
    <name type="scientific">Paractinoplanes deccanensis</name>
    <dbReference type="NCBI Taxonomy" id="113561"/>
    <lineage>
        <taxon>Bacteria</taxon>
        <taxon>Bacillati</taxon>
        <taxon>Actinomycetota</taxon>
        <taxon>Actinomycetes</taxon>
        <taxon>Micromonosporales</taxon>
        <taxon>Micromonosporaceae</taxon>
        <taxon>Paractinoplanes</taxon>
    </lineage>
</organism>
<evidence type="ECO:0000313" key="5">
    <source>
        <dbReference type="Proteomes" id="UP000609879"/>
    </source>
</evidence>
<protein>
    <recommendedName>
        <fullName evidence="3">Aldehyde oxidase/xanthine dehydrogenase a/b hammerhead domain-containing protein</fullName>
    </recommendedName>
</protein>
<dbReference type="RefSeq" id="WP_239168464.1">
    <property type="nucleotide sequence ID" value="NZ_BAAABO010000004.1"/>
</dbReference>
<feature type="domain" description="Aldehyde oxidase/xanthine dehydrogenase a/b hammerhead" evidence="3">
    <location>
        <begin position="23"/>
        <end position="128"/>
    </location>
</feature>
<sequence>MTTTTQRAVGQPLERLEAPEKVTGAAKYAAEYPAGDDLAYAWVVQSPVPKGRLDDVRVDPLVEADDVIAVLWHGNAPRIEEASDPELAVLQSGRISYRGQAVALVVARTFEAARRAAHEVVLEIDAEPHDAVLRADHPGLYTPRR</sequence>
<dbReference type="EMBL" id="BOMI01000006">
    <property type="protein sequence ID" value="GID71799.1"/>
    <property type="molecule type" value="Genomic_DNA"/>
</dbReference>
<evidence type="ECO:0000313" key="4">
    <source>
        <dbReference type="EMBL" id="GID71799.1"/>
    </source>
</evidence>
<dbReference type="SUPFAM" id="SSF54665">
    <property type="entry name" value="CO dehydrogenase molybdoprotein N-domain-like"/>
    <property type="match status" value="1"/>
</dbReference>
<name>A0ABQ3XVM9_9ACTN</name>
<gene>
    <name evidence="4" type="ORF">Ade02nite_04400</name>
</gene>